<evidence type="ECO:0000256" key="1">
    <source>
        <dbReference type="SAM" id="MobiDB-lite"/>
    </source>
</evidence>
<feature type="region of interest" description="Disordered" evidence="1">
    <location>
        <begin position="36"/>
        <end position="77"/>
    </location>
</feature>
<accession>A0A9N8DAM1</accession>
<feature type="region of interest" description="Disordered" evidence="1">
    <location>
        <begin position="172"/>
        <end position="215"/>
    </location>
</feature>
<gene>
    <name evidence="3" type="ORF">SEMRO_12_G009580.1</name>
</gene>
<feature type="compositionally biased region" description="Polar residues" evidence="1">
    <location>
        <begin position="44"/>
        <end position="54"/>
    </location>
</feature>
<evidence type="ECO:0000313" key="4">
    <source>
        <dbReference type="Proteomes" id="UP001153069"/>
    </source>
</evidence>
<evidence type="ECO:0000259" key="2">
    <source>
        <dbReference type="Pfam" id="PF20710"/>
    </source>
</evidence>
<feature type="compositionally biased region" description="Polar residues" evidence="1">
    <location>
        <begin position="66"/>
        <end position="77"/>
    </location>
</feature>
<keyword evidence="4" id="KW-1185">Reference proteome</keyword>
<dbReference type="OrthoDB" id="49222at2759"/>
<proteinExistence type="predicted"/>
<dbReference type="AlphaFoldDB" id="A0A9N8DAM1"/>
<dbReference type="InterPro" id="IPR049227">
    <property type="entry name" value="DUF6824"/>
</dbReference>
<feature type="compositionally biased region" description="Polar residues" evidence="1">
    <location>
        <begin position="553"/>
        <end position="572"/>
    </location>
</feature>
<protein>
    <recommendedName>
        <fullName evidence="2">DUF6824 domain-containing protein</fullName>
    </recommendedName>
</protein>
<dbReference type="EMBL" id="CAICTM010000012">
    <property type="protein sequence ID" value="CAB9497000.1"/>
    <property type="molecule type" value="Genomic_DNA"/>
</dbReference>
<feature type="compositionally biased region" description="Polar residues" evidence="1">
    <location>
        <begin position="174"/>
        <end position="184"/>
    </location>
</feature>
<dbReference type="Pfam" id="PF20710">
    <property type="entry name" value="DUF6824"/>
    <property type="match status" value="1"/>
</dbReference>
<feature type="compositionally biased region" description="Low complexity" evidence="1">
    <location>
        <begin position="123"/>
        <end position="138"/>
    </location>
</feature>
<feature type="compositionally biased region" description="Basic and acidic residues" evidence="1">
    <location>
        <begin position="56"/>
        <end position="65"/>
    </location>
</feature>
<feature type="region of interest" description="Disordered" evidence="1">
    <location>
        <begin position="123"/>
        <end position="146"/>
    </location>
</feature>
<feature type="domain" description="DUF6824" evidence="2">
    <location>
        <begin position="717"/>
        <end position="811"/>
    </location>
</feature>
<feature type="region of interest" description="Disordered" evidence="1">
    <location>
        <begin position="553"/>
        <end position="602"/>
    </location>
</feature>
<reference evidence="3" key="1">
    <citation type="submission" date="2020-06" db="EMBL/GenBank/DDBJ databases">
        <authorList>
            <consortium name="Plant Systems Biology data submission"/>
        </authorList>
    </citation>
    <scope>NUCLEOTIDE SEQUENCE</scope>
    <source>
        <strain evidence="3">D6</strain>
    </source>
</reference>
<feature type="compositionally biased region" description="Polar residues" evidence="1">
    <location>
        <begin position="318"/>
        <end position="330"/>
    </location>
</feature>
<evidence type="ECO:0000313" key="3">
    <source>
        <dbReference type="EMBL" id="CAB9497000.1"/>
    </source>
</evidence>
<name>A0A9N8DAM1_9STRA</name>
<feature type="region of interest" description="Disordered" evidence="1">
    <location>
        <begin position="397"/>
        <end position="416"/>
    </location>
</feature>
<comment type="caution">
    <text evidence="3">The sequence shown here is derived from an EMBL/GenBank/DDBJ whole genome shotgun (WGS) entry which is preliminary data.</text>
</comment>
<dbReference type="Proteomes" id="UP001153069">
    <property type="component" value="Unassembled WGS sequence"/>
</dbReference>
<feature type="region of interest" description="Disordered" evidence="1">
    <location>
        <begin position="281"/>
        <end position="304"/>
    </location>
</feature>
<sequence>MSVEVDSPTAVNNAIMAAADQILAGLKGGNLFPGQPFAPPPGATSSTEINNVGQEANREDQKSETCRSPTTVHNHTNTAVASPTVAHAEYRYCVSQSSQVTCDSKEAGATTTAKAESDLNKIASESSLASSEGSHPASGGISGDISQPEIQLQGHQVKMQQGPPMFQVAFPTRAGTTTHGSGTKRTADAMEASAGESSARAPPPHQKPRFSPPTGCDWYHSGSSVVACQPETPAGAHPPALEIVHHKHPAPPESIDQAPGQAASQPILPAVPRTVAMVEADARKKQAQRGQGEASHHQPPQMHPAPRMIVLDHKTRAPQPSGSPQTQVSASHAAPMALEKQRGTPPPPAVVHHQPLPSAQKPPDLDTKMPAVQAPPLVALAPRPSDLEAHVPAAQPQLPTAPATVPPPSSNGAALPPIYPKTYLTLMYQDHQPPPGQAGAPHATLPSPPEPTTHTQPSKASYLGNSHHHIDTSSIQIDHTNHQLHTTTLTPQKLSTTPASGTTATLAAAQNHPTGTTHYHFRHHSSVSTAHQLVGTSTELGTANTTVLTKPSFPQQAPVTASHSSVEPTTTAPADYSVPVGQVPVNASGRGSPDVSPNLRNQKMQPTDCLLFAASLLQEGSSAASTMVPSLGIAAVAEPGASATATSYSNPCHAQVLLPAPAANTTTSSTHNHQPHNYPVHYHNSPTPVAETLQPAPGAKVGMHHAAPQSNQPQDLDVLCGRGGLINKHVGNIIYRKVVEHNKPFYQTVQKRHRILVSQSIVHTILKRGGRFLSEETKTVANPDGTRTTVTYWKPVATTRAVQKTSQALRERIASSENNCGVQNACKAGSECNSAVSS</sequence>
<feature type="region of interest" description="Disordered" evidence="1">
    <location>
        <begin position="428"/>
        <end position="466"/>
    </location>
</feature>
<organism evidence="3 4">
    <name type="scientific">Seminavis robusta</name>
    <dbReference type="NCBI Taxonomy" id="568900"/>
    <lineage>
        <taxon>Eukaryota</taxon>
        <taxon>Sar</taxon>
        <taxon>Stramenopiles</taxon>
        <taxon>Ochrophyta</taxon>
        <taxon>Bacillariophyta</taxon>
        <taxon>Bacillariophyceae</taxon>
        <taxon>Bacillariophycidae</taxon>
        <taxon>Naviculales</taxon>
        <taxon>Naviculaceae</taxon>
        <taxon>Seminavis</taxon>
    </lineage>
</organism>
<feature type="region of interest" description="Disordered" evidence="1">
    <location>
        <begin position="315"/>
        <end position="334"/>
    </location>
</feature>
<feature type="region of interest" description="Disordered" evidence="1">
    <location>
        <begin position="339"/>
        <end position="370"/>
    </location>
</feature>